<organism evidence="1 2">
    <name type="scientific">Gregarina niphandrodes</name>
    <name type="common">Septate eugregarine</name>
    <dbReference type="NCBI Taxonomy" id="110365"/>
    <lineage>
        <taxon>Eukaryota</taxon>
        <taxon>Sar</taxon>
        <taxon>Alveolata</taxon>
        <taxon>Apicomplexa</taxon>
        <taxon>Conoidasida</taxon>
        <taxon>Gregarinasina</taxon>
        <taxon>Eugregarinorida</taxon>
        <taxon>Gregarinidae</taxon>
        <taxon>Gregarina</taxon>
    </lineage>
</organism>
<keyword evidence="2" id="KW-1185">Reference proteome</keyword>
<name>A0A023B586_GRENI</name>
<sequence>MNYGALARHFGPDMAEKLPMLLFQEVQEEGGCINGVMLVGRRMAFVSRSVDMSRPKLRRLSSLFSLREVHLRQAVIPVLDALGEKFRNTSVYGLKLSLEDISECLGDSTELPTDDETVMDNRHDLDRHDLDRHDWDRHDLDRHDWDRRDLDRHDLDRHDWDRHDWDRHDRDRHDWDGSEFFGHGEVLCDLPNHALLHKLRHEYRAFAVGLALLSLYSNVPNCKDGYSFKIIVCNFLAKLHCKIRRENEAGLQREICSNLNPEDQHSILAASEPSSMMSETCSMMSEPSSVMSETCSMMSETSSKTKSAEDYIQRLKSMLRSAAAHKLVLGIIRNKARDMKRNW</sequence>
<dbReference type="RefSeq" id="XP_011130902.1">
    <property type="nucleotide sequence ID" value="XM_011132600.1"/>
</dbReference>
<dbReference type="VEuPathDB" id="CryptoDB:GNI_092860"/>
<proteinExistence type="predicted"/>
<dbReference type="EMBL" id="AFNH02000695">
    <property type="protein sequence ID" value="EZG59142.1"/>
    <property type="molecule type" value="Genomic_DNA"/>
</dbReference>
<dbReference type="eggNOG" id="ENOG502T6Y3">
    <property type="taxonomic scope" value="Eukaryota"/>
</dbReference>
<protein>
    <submittedName>
        <fullName evidence="1">Uncharacterized protein</fullName>
    </submittedName>
</protein>
<evidence type="ECO:0000313" key="2">
    <source>
        <dbReference type="Proteomes" id="UP000019763"/>
    </source>
</evidence>
<evidence type="ECO:0000313" key="1">
    <source>
        <dbReference type="EMBL" id="EZG59142.1"/>
    </source>
</evidence>
<dbReference type="Proteomes" id="UP000019763">
    <property type="component" value="Unassembled WGS sequence"/>
</dbReference>
<comment type="caution">
    <text evidence="1">The sequence shown here is derived from an EMBL/GenBank/DDBJ whole genome shotgun (WGS) entry which is preliminary data.</text>
</comment>
<gene>
    <name evidence="1" type="ORF">GNI_092860</name>
</gene>
<accession>A0A023B586</accession>
<reference evidence="1" key="1">
    <citation type="submission" date="2013-12" db="EMBL/GenBank/DDBJ databases">
        <authorList>
            <person name="Omoto C.K."/>
            <person name="Sibley D."/>
            <person name="Venepally P."/>
            <person name="Hadjithomas M."/>
            <person name="Karamycheva S."/>
            <person name="Brunk B."/>
            <person name="Roos D."/>
            <person name="Caler E."/>
            <person name="Lorenzi H."/>
        </authorList>
    </citation>
    <scope>NUCLEOTIDE SEQUENCE</scope>
</reference>
<dbReference type="AlphaFoldDB" id="A0A023B586"/>
<dbReference type="GeneID" id="22913316"/>